<accession>A0ABT9B3W3</accession>
<feature type="transmembrane region" description="Helical" evidence="1">
    <location>
        <begin position="56"/>
        <end position="75"/>
    </location>
</feature>
<dbReference type="InterPro" id="IPR025327">
    <property type="entry name" value="DUF4233"/>
</dbReference>
<gene>
    <name evidence="2" type="ORF">Q5722_11920</name>
</gene>
<comment type="caution">
    <text evidence="2">The sequence shown here is derived from an EMBL/GenBank/DDBJ whole genome shotgun (WGS) entry which is preliminary data.</text>
</comment>
<feature type="transmembrane region" description="Helical" evidence="1">
    <location>
        <begin position="87"/>
        <end position="113"/>
    </location>
</feature>
<keyword evidence="1" id="KW-0472">Membrane</keyword>
<evidence type="ECO:0000313" key="2">
    <source>
        <dbReference type="EMBL" id="MDO7869070.1"/>
    </source>
</evidence>
<dbReference type="Proteomes" id="UP001233314">
    <property type="component" value="Unassembled WGS sequence"/>
</dbReference>
<evidence type="ECO:0000313" key="3">
    <source>
        <dbReference type="Proteomes" id="UP001233314"/>
    </source>
</evidence>
<organism evidence="2 3">
    <name type="scientific">Nocardioides jiangxiensis</name>
    <dbReference type="NCBI Taxonomy" id="3064524"/>
    <lineage>
        <taxon>Bacteria</taxon>
        <taxon>Bacillati</taxon>
        <taxon>Actinomycetota</taxon>
        <taxon>Actinomycetes</taxon>
        <taxon>Propionibacteriales</taxon>
        <taxon>Nocardioidaceae</taxon>
        <taxon>Nocardioides</taxon>
    </lineage>
</organism>
<evidence type="ECO:0000256" key="1">
    <source>
        <dbReference type="SAM" id="Phobius"/>
    </source>
</evidence>
<feature type="transmembrane region" description="Helical" evidence="1">
    <location>
        <begin position="26"/>
        <end position="50"/>
    </location>
</feature>
<keyword evidence="3" id="KW-1185">Reference proteome</keyword>
<proteinExistence type="predicted"/>
<keyword evidence="1" id="KW-1133">Transmembrane helix</keyword>
<protein>
    <submittedName>
        <fullName evidence="2">DUF4233 domain-containing protein</fullName>
    </submittedName>
</protein>
<reference evidence="2 3" key="1">
    <citation type="submission" date="2023-07" db="EMBL/GenBank/DDBJ databases">
        <title>Nocardioides sp. nov WY-20 isolated from soil.</title>
        <authorList>
            <person name="Liu B."/>
            <person name="Wan Y."/>
        </authorList>
    </citation>
    <scope>NUCLEOTIDE SEQUENCE [LARGE SCALE GENOMIC DNA]</scope>
    <source>
        <strain evidence="2 3">WY-20</strain>
    </source>
</reference>
<name>A0ABT9B3W3_9ACTN</name>
<keyword evidence="1" id="KW-0812">Transmembrane</keyword>
<sequence length="142" mass="15177">MSENQPLDDNIAEDIANRKITGARRAMCAAILTLEAIAFGLVTPVLLTLTSLSTPLALLIGLGFVVACIVLAGMLKRPGGYWGGHVVQVLAFGLGPVVAMMYVVGGLFALLWFTAYWLGGKIEREKAEAWAAWDAQQAQSRS</sequence>
<dbReference type="RefSeq" id="WP_305028488.1">
    <property type="nucleotide sequence ID" value="NZ_JAUQTA010000002.1"/>
</dbReference>
<dbReference type="EMBL" id="JAUQTA010000002">
    <property type="protein sequence ID" value="MDO7869070.1"/>
    <property type="molecule type" value="Genomic_DNA"/>
</dbReference>
<dbReference type="Pfam" id="PF14017">
    <property type="entry name" value="DUF4233"/>
    <property type="match status" value="1"/>
</dbReference>